<gene>
    <name evidence="1" type="ORF">Pyn_21492</name>
</gene>
<reference evidence="1 2" key="1">
    <citation type="submission" date="2018-02" db="EMBL/GenBank/DDBJ databases">
        <title>Draft genome of wild Prunus yedoensis var. nudiflora.</title>
        <authorList>
            <person name="Baek S."/>
            <person name="Kim J.-H."/>
            <person name="Choi K."/>
            <person name="Kim G.-B."/>
            <person name="Cho A."/>
            <person name="Jang H."/>
            <person name="Shin C.-H."/>
            <person name="Yu H.-J."/>
            <person name="Mun J.-H."/>
        </authorList>
    </citation>
    <scope>NUCLEOTIDE SEQUENCE [LARGE SCALE GENOMIC DNA]</scope>
    <source>
        <strain evidence="2">cv. Jeju island</strain>
        <tissue evidence="1">Leaf</tissue>
    </source>
</reference>
<comment type="caution">
    <text evidence="1">The sequence shown here is derived from an EMBL/GenBank/DDBJ whole genome shotgun (WGS) entry which is preliminary data.</text>
</comment>
<sequence length="117" mass="12768">MTSALHHLPRQEHGLIQPEALPKLVGPMPCPGLPLALELYCGLGPVLPGQKAFCWKIVAAAGGHFWGWVVVVVESRPSELREGRMKEVVGVVTIADSFEYKVVVRVLELVGVMVFDL</sequence>
<name>A0A314U860_PRUYE</name>
<evidence type="ECO:0000313" key="1">
    <source>
        <dbReference type="EMBL" id="PQM33563.1"/>
    </source>
</evidence>
<accession>A0A314U860</accession>
<protein>
    <submittedName>
        <fullName evidence="1">Uncharacterized protein</fullName>
    </submittedName>
</protein>
<organism evidence="1 2">
    <name type="scientific">Prunus yedoensis var. nudiflora</name>
    <dbReference type="NCBI Taxonomy" id="2094558"/>
    <lineage>
        <taxon>Eukaryota</taxon>
        <taxon>Viridiplantae</taxon>
        <taxon>Streptophyta</taxon>
        <taxon>Embryophyta</taxon>
        <taxon>Tracheophyta</taxon>
        <taxon>Spermatophyta</taxon>
        <taxon>Magnoliopsida</taxon>
        <taxon>eudicotyledons</taxon>
        <taxon>Gunneridae</taxon>
        <taxon>Pentapetalae</taxon>
        <taxon>rosids</taxon>
        <taxon>fabids</taxon>
        <taxon>Rosales</taxon>
        <taxon>Rosaceae</taxon>
        <taxon>Amygdaloideae</taxon>
        <taxon>Amygdaleae</taxon>
        <taxon>Prunus</taxon>
    </lineage>
</organism>
<evidence type="ECO:0000313" key="2">
    <source>
        <dbReference type="Proteomes" id="UP000250321"/>
    </source>
</evidence>
<keyword evidence="2" id="KW-1185">Reference proteome</keyword>
<dbReference type="Proteomes" id="UP000250321">
    <property type="component" value="Unassembled WGS sequence"/>
</dbReference>
<proteinExistence type="predicted"/>
<dbReference type="EMBL" id="PJQY01003905">
    <property type="protein sequence ID" value="PQM33563.1"/>
    <property type="molecule type" value="Genomic_DNA"/>
</dbReference>
<dbReference type="AlphaFoldDB" id="A0A314U860"/>